<dbReference type="Proteomes" id="UP000276133">
    <property type="component" value="Unassembled WGS sequence"/>
</dbReference>
<comment type="caution">
    <text evidence="1">The sequence shown here is derived from an EMBL/GenBank/DDBJ whole genome shotgun (WGS) entry which is preliminary data.</text>
</comment>
<dbReference type="OrthoDB" id="9974479at2759"/>
<name>A0A3M7SEU3_BRAPC</name>
<dbReference type="EMBL" id="REGN01001507">
    <property type="protein sequence ID" value="RNA34259.1"/>
    <property type="molecule type" value="Genomic_DNA"/>
</dbReference>
<proteinExistence type="predicted"/>
<evidence type="ECO:0000313" key="1">
    <source>
        <dbReference type="EMBL" id="RNA34259.1"/>
    </source>
</evidence>
<gene>
    <name evidence="1" type="ORF">BpHYR1_037506</name>
</gene>
<protein>
    <submittedName>
        <fullName evidence="1">Uncharacterized protein</fullName>
    </submittedName>
</protein>
<organism evidence="1 2">
    <name type="scientific">Brachionus plicatilis</name>
    <name type="common">Marine rotifer</name>
    <name type="synonym">Brachionus muelleri</name>
    <dbReference type="NCBI Taxonomy" id="10195"/>
    <lineage>
        <taxon>Eukaryota</taxon>
        <taxon>Metazoa</taxon>
        <taxon>Spiralia</taxon>
        <taxon>Gnathifera</taxon>
        <taxon>Rotifera</taxon>
        <taxon>Eurotatoria</taxon>
        <taxon>Monogononta</taxon>
        <taxon>Pseudotrocha</taxon>
        <taxon>Ploima</taxon>
        <taxon>Brachionidae</taxon>
        <taxon>Brachionus</taxon>
    </lineage>
</organism>
<sequence length="287" mass="34662">MDISYVDSDKKQLICQYQRYQKNENKSEWYRCVIRTCGEPFNPVTMEKNDIEHYHKRLTDCEIDSFLYFKECCEVVKNNRDISLRDAYNRQYERLIANYHRKKSKPANPKETKDIQINEIYANINNQQFKNWLHGKYGFTRNHFANDGPRTNNHLEGYHAKFSKITSATSKNVLEFINMIKKSETETCNRFYNTERNPIEEPKQLPKNKRKDDILFDALQLNTSQHLMKYEQVDIEPIDQPKRAKLDEIGDIQFFEVRFWNQYERIPISIELLQLNHSQWLNNFYIF</sequence>
<dbReference type="AlphaFoldDB" id="A0A3M7SEU3"/>
<evidence type="ECO:0000313" key="2">
    <source>
        <dbReference type="Proteomes" id="UP000276133"/>
    </source>
</evidence>
<keyword evidence="2" id="KW-1185">Reference proteome</keyword>
<reference evidence="1 2" key="1">
    <citation type="journal article" date="2018" name="Sci. Rep.">
        <title>Genomic signatures of local adaptation to the degree of environmental predictability in rotifers.</title>
        <authorList>
            <person name="Franch-Gras L."/>
            <person name="Hahn C."/>
            <person name="Garcia-Roger E.M."/>
            <person name="Carmona M.J."/>
            <person name="Serra M."/>
            <person name="Gomez A."/>
        </authorList>
    </citation>
    <scope>NUCLEOTIDE SEQUENCE [LARGE SCALE GENOMIC DNA]</scope>
    <source>
        <strain evidence="1">HYR1</strain>
    </source>
</reference>
<accession>A0A3M7SEU3</accession>